<gene>
    <name evidence="1" type="ORF">GWC95_15665</name>
</gene>
<organism evidence="1 2">
    <name type="scientific">Sediminibacterium roseum</name>
    <dbReference type="NCBI Taxonomy" id="1978412"/>
    <lineage>
        <taxon>Bacteria</taxon>
        <taxon>Pseudomonadati</taxon>
        <taxon>Bacteroidota</taxon>
        <taxon>Chitinophagia</taxon>
        <taxon>Chitinophagales</taxon>
        <taxon>Chitinophagaceae</taxon>
        <taxon>Sediminibacterium</taxon>
    </lineage>
</organism>
<dbReference type="RefSeq" id="WP_161819650.1">
    <property type="nucleotide sequence ID" value="NZ_JAACJS010000015.1"/>
</dbReference>
<sequence>MKAALFCFENIGQGLFYHGRLHGKHTDSFDFIYDCGSKSAIRYLHTAIDSYRPSVKKLEMVVISHFDEDHVNGVTRLISGKRVDRLILPYVTWAERLALRTMTKSQDNQYLLILEDPLTYFGGDNFDIGEIIVVGGPDQPPADNPDLFIPGPPLEQVAINTETNELRVYIPSKALSDEDQVTQLPRFTIAWDPTVVNPWKLSLYKSPFSLFVGAFWEFHFYNVEGTDSAKMMSFERDLRKWMAKEKLEPTDLFKDEHRSTVRSIYTKHYSRLNQTSLILYHNAIEGQTNSAFTLNSVEYHPADEAVESTENTGTLLTGDLSLSAKKTRENLLAFYKHRIDRVGIFLVPHHAAKANWAFKHPSGLEDFEAYVVSAGVKRKHHPSPKVLDDIDAWCAGEIYHCHETCAYFYDVFLM</sequence>
<evidence type="ECO:0008006" key="3">
    <source>
        <dbReference type="Google" id="ProtNLM"/>
    </source>
</evidence>
<accession>A0ABX0A2K9</accession>
<keyword evidence="2" id="KW-1185">Reference proteome</keyword>
<dbReference type="InterPro" id="IPR036866">
    <property type="entry name" value="RibonucZ/Hydroxyglut_hydro"/>
</dbReference>
<dbReference type="Gene3D" id="3.60.15.10">
    <property type="entry name" value="Ribonuclease Z/Hydroxyacylglutathione hydrolase-like"/>
    <property type="match status" value="1"/>
</dbReference>
<proteinExistence type="predicted"/>
<evidence type="ECO:0000313" key="2">
    <source>
        <dbReference type="Proteomes" id="UP000753802"/>
    </source>
</evidence>
<dbReference type="Proteomes" id="UP000753802">
    <property type="component" value="Unassembled WGS sequence"/>
</dbReference>
<protein>
    <recommendedName>
        <fullName evidence="3">Metallo-beta-lactamase superfamily protein</fullName>
    </recommendedName>
</protein>
<name>A0ABX0A2K9_9BACT</name>
<evidence type="ECO:0000313" key="1">
    <source>
        <dbReference type="EMBL" id="NCI51366.1"/>
    </source>
</evidence>
<dbReference type="SUPFAM" id="SSF56281">
    <property type="entry name" value="Metallo-hydrolase/oxidoreductase"/>
    <property type="match status" value="1"/>
</dbReference>
<comment type="caution">
    <text evidence="1">The sequence shown here is derived from an EMBL/GenBank/DDBJ whole genome shotgun (WGS) entry which is preliminary data.</text>
</comment>
<reference evidence="1 2" key="1">
    <citation type="submission" date="2020-01" db="EMBL/GenBank/DDBJ databases">
        <title>Genome analysis.</title>
        <authorList>
            <person name="Wu S."/>
            <person name="Wang G."/>
        </authorList>
    </citation>
    <scope>NUCLEOTIDE SEQUENCE [LARGE SCALE GENOMIC DNA]</scope>
    <source>
        <strain evidence="1 2">SYL130</strain>
    </source>
</reference>
<dbReference type="EMBL" id="JAACJS010000015">
    <property type="protein sequence ID" value="NCI51366.1"/>
    <property type="molecule type" value="Genomic_DNA"/>
</dbReference>